<proteinExistence type="predicted"/>
<name>A0A0A8Z3C2_ARUDO</name>
<dbReference type="EMBL" id="GBRH01263996">
    <property type="protein sequence ID" value="JAD33899.1"/>
    <property type="molecule type" value="Transcribed_RNA"/>
</dbReference>
<evidence type="ECO:0000313" key="1">
    <source>
        <dbReference type="EMBL" id="JAD33899.1"/>
    </source>
</evidence>
<organism evidence="1">
    <name type="scientific">Arundo donax</name>
    <name type="common">Giant reed</name>
    <name type="synonym">Donax arundinaceus</name>
    <dbReference type="NCBI Taxonomy" id="35708"/>
    <lineage>
        <taxon>Eukaryota</taxon>
        <taxon>Viridiplantae</taxon>
        <taxon>Streptophyta</taxon>
        <taxon>Embryophyta</taxon>
        <taxon>Tracheophyta</taxon>
        <taxon>Spermatophyta</taxon>
        <taxon>Magnoliopsida</taxon>
        <taxon>Liliopsida</taxon>
        <taxon>Poales</taxon>
        <taxon>Poaceae</taxon>
        <taxon>PACMAD clade</taxon>
        <taxon>Arundinoideae</taxon>
        <taxon>Arundineae</taxon>
        <taxon>Arundo</taxon>
    </lineage>
</organism>
<reference evidence="1" key="2">
    <citation type="journal article" date="2015" name="Data Brief">
        <title>Shoot transcriptome of the giant reed, Arundo donax.</title>
        <authorList>
            <person name="Barrero R.A."/>
            <person name="Guerrero F.D."/>
            <person name="Moolhuijzen P."/>
            <person name="Goolsby J.A."/>
            <person name="Tidwell J."/>
            <person name="Bellgard S.E."/>
            <person name="Bellgard M.I."/>
        </authorList>
    </citation>
    <scope>NUCLEOTIDE SEQUENCE</scope>
    <source>
        <tissue evidence="1">Shoot tissue taken approximately 20 cm above the soil surface</tissue>
    </source>
</reference>
<reference evidence="1" key="1">
    <citation type="submission" date="2014-09" db="EMBL/GenBank/DDBJ databases">
        <authorList>
            <person name="Magalhaes I.L.F."/>
            <person name="Oliveira U."/>
            <person name="Santos F.R."/>
            <person name="Vidigal T.H.D.A."/>
            <person name="Brescovit A.D."/>
            <person name="Santos A.J."/>
        </authorList>
    </citation>
    <scope>NUCLEOTIDE SEQUENCE</scope>
    <source>
        <tissue evidence="1">Shoot tissue taken approximately 20 cm above the soil surface</tissue>
    </source>
</reference>
<accession>A0A0A8Z3C2</accession>
<protein>
    <submittedName>
        <fullName evidence="1">Uncharacterized protein</fullName>
    </submittedName>
</protein>
<dbReference type="AlphaFoldDB" id="A0A0A8Z3C2"/>
<sequence>MHGTRHTNISNVCLPSLNSGTSMFRHFQLNYPYMLCAVPVGSISLPNHVHCILYLIASNLNSLPNHVQLRVIFSSMYISSSCFSSCSRTSQNCCSLYKYSVTRLSSYALSCTD</sequence>